<name>A0A402A009_9CHLR</name>
<keyword evidence="2" id="KW-1185">Reference proteome</keyword>
<gene>
    <name evidence="1" type="ORF">KTT_23270</name>
</gene>
<dbReference type="AlphaFoldDB" id="A0A402A009"/>
<evidence type="ECO:0000313" key="1">
    <source>
        <dbReference type="EMBL" id="GCE12468.1"/>
    </source>
</evidence>
<accession>A0A402A009</accession>
<reference evidence="2" key="1">
    <citation type="submission" date="2018-12" db="EMBL/GenBank/DDBJ databases">
        <title>Tengunoibacter tsumagoiensis gen. nov., sp. nov., Dictyobacter kobayashii sp. nov., D. alpinus sp. nov., and D. joshuensis sp. nov. and description of Dictyobacteraceae fam. nov. within the order Ktedonobacterales isolated from Tengu-no-mugimeshi.</title>
        <authorList>
            <person name="Wang C.M."/>
            <person name="Zheng Y."/>
            <person name="Sakai Y."/>
            <person name="Toyoda A."/>
            <person name="Minakuchi Y."/>
            <person name="Abe K."/>
            <person name="Yokota A."/>
            <person name="Yabe S."/>
        </authorList>
    </citation>
    <scope>NUCLEOTIDE SEQUENCE [LARGE SCALE GENOMIC DNA]</scope>
    <source>
        <strain evidence="2">Uno3</strain>
    </source>
</reference>
<protein>
    <submittedName>
        <fullName evidence="1">Uncharacterized protein</fullName>
    </submittedName>
</protein>
<comment type="caution">
    <text evidence="1">The sequence shown here is derived from an EMBL/GenBank/DDBJ whole genome shotgun (WGS) entry which is preliminary data.</text>
</comment>
<dbReference type="EMBL" id="BIFR01000001">
    <property type="protein sequence ID" value="GCE12468.1"/>
    <property type="molecule type" value="Genomic_DNA"/>
</dbReference>
<dbReference type="Proteomes" id="UP000287352">
    <property type="component" value="Unassembled WGS sequence"/>
</dbReference>
<evidence type="ECO:0000313" key="2">
    <source>
        <dbReference type="Proteomes" id="UP000287352"/>
    </source>
</evidence>
<proteinExistence type="predicted"/>
<organism evidence="1 2">
    <name type="scientific">Tengunoibacter tsumagoiensis</name>
    <dbReference type="NCBI Taxonomy" id="2014871"/>
    <lineage>
        <taxon>Bacteria</taxon>
        <taxon>Bacillati</taxon>
        <taxon>Chloroflexota</taxon>
        <taxon>Ktedonobacteria</taxon>
        <taxon>Ktedonobacterales</taxon>
        <taxon>Dictyobacteraceae</taxon>
        <taxon>Tengunoibacter</taxon>
    </lineage>
</organism>
<sequence length="47" mass="5532">MESKKQERIQIQGFTHSVDRGALWEKIHELSRRHDGNEAKKEVGDKE</sequence>